<protein>
    <recommendedName>
        <fullName evidence="3">Glucuronosyltransferase</fullName>
    </recommendedName>
</protein>
<gene>
    <name evidence="1" type="ORF">SVUK_LOCUS8570</name>
</gene>
<dbReference type="AlphaFoldDB" id="A0A3P7L276"/>
<evidence type="ECO:0008006" key="3">
    <source>
        <dbReference type="Google" id="ProtNLM"/>
    </source>
</evidence>
<name>A0A3P7L276_STRVU</name>
<dbReference type="SUPFAM" id="SSF53756">
    <property type="entry name" value="UDP-Glycosyltransferase/glycogen phosphorylase"/>
    <property type="match status" value="1"/>
</dbReference>
<keyword evidence="2" id="KW-1185">Reference proteome</keyword>
<sequence length="96" mass="10733">MHLTYMVINTLISLTSSYKYLVYSPFLGHSHVNFLGSLADVLTEGGHDVTVLMPETDIDEVNRTGVEITKRIIRSPGDPRATKVTNYCFTLVSAHY</sequence>
<dbReference type="Proteomes" id="UP000270094">
    <property type="component" value="Unassembled WGS sequence"/>
</dbReference>
<dbReference type="EMBL" id="UYYB01031376">
    <property type="protein sequence ID" value="VDM73572.1"/>
    <property type="molecule type" value="Genomic_DNA"/>
</dbReference>
<evidence type="ECO:0000313" key="1">
    <source>
        <dbReference type="EMBL" id="VDM73572.1"/>
    </source>
</evidence>
<organism evidence="1 2">
    <name type="scientific">Strongylus vulgaris</name>
    <name type="common">Blood worm</name>
    <dbReference type="NCBI Taxonomy" id="40348"/>
    <lineage>
        <taxon>Eukaryota</taxon>
        <taxon>Metazoa</taxon>
        <taxon>Ecdysozoa</taxon>
        <taxon>Nematoda</taxon>
        <taxon>Chromadorea</taxon>
        <taxon>Rhabditida</taxon>
        <taxon>Rhabditina</taxon>
        <taxon>Rhabditomorpha</taxon>
        <taxon>Strongyloidea</taxon>
        <taxon>Strongylidae</taxon>
        <taxon>Strongylus</taxon>
    </lineage>
</organism>
<evidence type="ECO:0000313" key="2">
    <source>
        <dbReference type="Proteomes" id="UP000270094"/>
    </source>
</evidence>
<reference evidence="1 2" key="1">
    <citation type="submission" date="2018-11" db="EMBL/GenBank/DDBJ databases">
        <authorList>
            <consortium name="Pathogen Informatics"/>
        </authorList>
    </citation>
    <scope>NUCLEOTIDE SEQUENCE [LARGE SCALE GENOMIC DNA]</scope>
</reference>
<accession>A0A3P7L276</accession>
<proteinExistence type="predicted"/>
<dbReference type="OrthoDB" id="5835829at2759"/>